<comment type="subcellular location">
    <subcellularLocation>
        <location evidence="1">Membrane</location>
    </subcellularLocation>
</comment>
<evidence type="ECO:0000259" key="3">
    <source>
        <dbReference type="Pfam" id="PF01103"/>
    </source>
</evidence>
<accession>A0ABS9ZSF4</accession>
<feature type="domain" description="Bacterial surface antigen (D15)" evidence="3">
    <location>
        <begin position="327"/>
        <end position="555"/>
    </location>
</feature>
<gene>
    <name evidence="4" type="ORF">MMF97_01235</name>
</gene>
<organism evidence="4 5">
    <name type="scientific">Pedobacter montanisoli</name>
    <dbReference type="NCBI Taxonomy" id="2923277"/>
    <lineage>
        <taxon>Bacteria</taxon>
        <taxon>Pseudomonadati</taxon>
        <taxon>Bacteroidota</taxon>
        <taxon>Sphingobacteriia</taxon>
        <taxon>Sphingobacteriales</taxon>
        <taxon>Sphingobacteriaceae</taxon>
        <taxon>Pedobacter</taxon>
    </lineage>
</organism>
<dbReference type="Proteomes" id="UP001165460">
    <property type="component" value="Unassembled WGS sequence"/>
</dbReference>
<proteinExistence type="predicted"/>
<dbReference type="RefSeq" id="WP_243357775.1">
    <property type="nucleotide sequence ID" value="NZ_JALGBH010000001.1"/>
</dbReference>
<evidence type="ECO:0000256" key="2">
    <source>
        <dbReference type="ARBA" id="ARBA00023136"/>
    </source>
</evidence>
<comment type="caution">
    <text evidence="4">The sequence shown here is derived from an EMBL/GenBank/DDBJ whole genome shotgun (WGS) entry which is preliminary data.</text>
</comment>
<dbReference type="Gene3D" id="2.40.160.50">
    <property type="entry name" value="membrane protein fhac: a member of the omp85/tpsb transporter family"/>
    <property type="match status" value="1"/>
</dbReference>
<keyword evidence="2" id="KW-0472">Membrane</keyword>
<dbReference type="EMBL" id="JALGBH010000001">
    <property type="protein sequence ID" value="MCJ0741312.1"/>
    <property type="molecule type" value="Genomic_DNA"/>
</dbReference>
<evidence type="ECO:0000256" key="1">
    <source>
        <dbReference type="ARBA" id="ARBA00004370"/>
    </source>
</evidence>
<dbReference type="InterPro" id="IPR000184">
    <property type="entry name" value="Bac_surfAg_D15"/>
</dbReference>
<evidence type="ECO:0000313" key="4">
    <source>
        <dbReference type="EMBL" id="MCJ0741312.1"/>
    </source>
</evidence>
<keyword evidence="5" id="KW-1185">Reference proteome</keyword>
<reference evidence="4" key="1">
    <citation type="submission" date="2022-03" db="EMBL/GenBank/DDBJ databases">
        <authorList>
            <person name="Woo C.Y."/>
        </authorList>
    </citation>
    <scope>NUCLEOTIDE SEQUENCE</scope>
    <source>
        <strain evidence="4">CYS-01</strain>
    </source>
</reference>
<name>A0ABS9ZSF4_9SPHI</name>
<evidence type="ECO:0000313" key="5">
    <source>
        <dbReference type="Proteomes" id="UP001165460"/>
    </source>
</evidence>
<protein>
    <submittedName>
        <fullName evidence="4">BamA/TamA family outer membrane protein</fullName>
    </submittedName>
</protein>
<dbReference type="Pfam" id="PF01103">
    <property type="entry name" value="Omp85"/>
    <property type="match status" value="1"/>
</dbReference>
<sequence length="573" mass="65730">MKYLLTVFLTLGSFLGWGQELYQVDLRLVKPDAELLNSLKFNREASDSTAIYKEADKIIAQLRLKGYLLAEIKQINLKNKQAELLVNQQFQYKWIKLKKGNIPLFLEERINAYAGNFAGAPFNANQLEDLFKKIIITCENNGYPFASVGLEQIHFENERIAADLNLTLNDQITFDSLKIVGDVKISKAYLQSYLGVKTGTDYNENVVRQIYKRLNELPFLKEAKPFEVSFADHKAKVTVFLEKKNINQFDGILGLQPRQNATDKLEVVGNLKLALVNTFQQAEKIYFNYQNLTKGTQLLESYIDIPRIFNTDLGFMPALNLYKQDTTYLNVDTKLLFNYAVRTNDRIQFFVERRTSSLIETSQYKDAQILPQNLDAATNFYGLGFTAQHLDYRFNPRKGLWLELNFAAGSKKIKPNASIPAHLYQQVNLNSSVYRFYLDAKYFIPLARQTVFALSNQTGYLSGKDLLDNELFRIGGQNTLRGFNEMEFLTSAYTLFNAEFRYLLEQNSFLFLFYNQAYVQKIKDKDYPLGMGAGLNFETNLGILSLSYALGKQKNNPLNLRQGKIHVGVTALF</sequence>